<proteinExistence type="predicted"/>
<sequence length="246" mass="26999">MNAAKSNASLHRQRCQLDLRKAASAIHKPGGCRRYCCVVVVSSSYTDILKCMRVNLRLLSRSNARQVVAAAAAAAAADSTDYTHKQQTPRLLYEDAATRVEFHCGSSSCAAVSDAWICVYCIWKYELSSLLGDICLQGQQKSSGFSLHSQFGWVKTAQLLAAHTQPGLAPDERTRLSCLDHGLQPDAYGAFIREETVCHVLKPGLEECVWSTADYSLELKVKTTLSAENDDDEVKGGRELATPNIW</sequence>
<dbReference type="EMBL" id="JAGKHQ010000007">
    <property type="protein sequence ID" value="KAG7512996.1"/>
    <property type="molecule type" value="Genomic_DNA"/>
</dbReference>
<keyword evidence="2" id="KW-1185">Reference proteome</keyword>
<name>A0AAV6S5K4_SOLSE</name>
<gene>
    <name evidence="1" type="ORF">JOB18_044988</name>
</gene>
<dbReference type="Proteomes" id="UP000693946">
    <property type="component" value="Linkage Group LG15"/>
</dbReference>
<reference evidence="1 2" key="1">
    <citation type="journal article" date="2021" name="Sci. Rep.">
        <title>Chromosome anchoring in Senegalese sole (Solea senegalensis) reveals sex-associated markers and genome rearrangements in flatfish.</title>
        <authorList>
            <person name="Guerrero-Cozar I."/>
            <person name="Gomez-Garrido J."/>
            <person name="Berbel C."/>
            <person name="Martinez-Blanch J.F."/>
            <person name="Alioto T."/>
            <person name="Claros M.G."/>
            <person name="Gagnaire P.A."/>
            <person name="Manchado M."/>
        </authorList>
    </citation>
    <scope>NUCLEOTIDE SEQUENCE [LARGE SCALE GENOMIC DNA]</scope>
    <source>
        <strain evidence="1">Sse05_10M</strain>
    </source>
</reference>
<comment type="caution">
    <text evidence="1">The sequence shown here is derived from an EMBL/GenBank/DDBJ whole genome shotgun (WGS) entry which is preliminary data.</text>
</comment>
<protein>
    <submittedName>
        <fullName evidence="1">Uncharacterized protein</fullName>
    </submittedName>
</protein>
<organism evidence="1 2">
    <name type="scientific">Solea senegalensis</name>
    <name type="common">Senegalese sole</name>
    <dbReference type="NCBI Taxonomy" id="28829"/>
    <lineage>
        <taxon>Eukaryota</taxon>
        <taxon>Metazoa</taxon>
        <taxon>Chordata</taxon>
        <taxon>Craniata</taxon>
        <taxon>Vertebrata</taxon>
        <taxon>Euteleostomi</taxon>
        <taxon>Actinopterygii</taxon>
        <taxon>Neopterygii</taxon>
        <taxon>Teleostei</taxon>
        <taxon>Neoteleostei</taxon>
        <taxon>Acanthomorphata</taxon>
        <taxon>Carangaria</taxon>
        <taxon>Pleuronectiformes</taxon>
        <taxon>Pleuronectoidei</taxon>
        <taxon>Soleidae</taxon>
        <taxon>Solea</taxon>
    </lineage>
</organism>
<evidence type="ECO:0000313" key="1">
    <source>
        <dbReference type="EMBL" id="KAG7512996.1"/>
    </source>
</evidence>
<dbReference type="AlphaFoldDB" id="A0AAV6S5K4"/>
<evidence type="ECO:0000313" key="2">
    <source>
        <dbReference type="Proteomes" id="UP000693946"/>
    </source>
</evidence>
<accession>A0AAV6S5K4</accession>